<feature type="transmembrane region" description="Helical" evidence="4">
    <location>
        <begin position="475"/>
        <end position="499"/>
    </location>
</feature>
<evidence type="ECO:0000313" key="8">
    <source>
        <dbReference type="Proteomes" id="UP001196413"/>
    </source>
</evidence>
<dbReference type="SUPFAM" id="SSF56112">
    <property type="entry name" value="Protein kinase-like (PK-like)"/>
    <property type="match status" value="1"/>
</dbReference>
<dbReference type="Pfam" id="PF07714">
    <property type="entry name" value="PK_Tyr_Ser-Thr"/>
    <property type="match status" value="1"/>
</dbReference>
<dbReference type="GO" id="GO:0005524">
    <property type="term" value="F:ATP binding"/>
    <property type="evidence" value="ECO:0007669"/>
    <property type="project" value="UniProtKB-UniRule"/>
</dbReference>
<reference evidence="7" key="1">
    <citation type="submission" date="2021-06" db="EMBL/GenBank/DDBJ databases">
        <title>Parelaphostrongylus tenuis whole genome reference sequence.</title>
        <authorList>
            <person name="Garwood T.J."/>
            <person name="Larsen P.A."/>
            <person name="Fountain-Jones N.M."/>
            <person name="Garbe J.R."/>
            <person name="Macchietto M.G."/>
            <person name="Kania S.A."/>
            <person name="Gerhold R.W."/>
            <person name="Richards J.E."/>
            <person name="Wolf T.M."/>
        </authorList>
    </citation>
    <scope>NUCLEOTIDE SEQUENCE</scope>
    <source>
        <strain evidence="7">MNPRO001-30</strain>
        <tissue evidence="7">Meninges</tissue>
    </source>
</reference>
<dbReference type="PROSITE" id="PS00107">
    <property type="entry name" value="PROTEIN_KINASE_ATP"/>
    <property type="match status" value="1"/>
</dbReference>
<comment type="subcellular location">
    <subcellularLocation>
        <location evidence="1">Membrane</location>
        <topology evidence="1">Single-pass membrane protein</topology>
    </subcellularLocation>
</comment>
<dbReference type="Proteomes" id="UP001196413">
    <property type="component" value="Unassembled WGS sequence"/>
</dbReference>
<dbReference type="PROSITE" id="PS50011">
    <property type="entry name" value="PROTEIN_KINASE_DOM"/>
    <property type="match status" value="1"/>
</dbReference>
<feature type="domain" description="Protein kinase" evidence="6">
    <location>
        <begin position="544"/>
        <end position="763"/>
    </location>
</feature>
<evidence type="ECO:0000256" key="5">
    <source>
        <dbReference type="SAM" id="SignalP"/>
    </source>
</evidence>
<name>A0AAD5M8N0_PARTN</name>
<dbReference type="InterPro" id="IPR000719">
    <property type="entry name" value="Prot_kinase_dom"/>
</dbReference>
<dbReference type="SMART" id="SM00219">
    <property type="entry name" value="TyrKc"/>
    <property type="match status" value="1"/>
</dbReference>
<gene>
    <name evidence="7" type="ORF">KIN20_010939</name>
</gene>
<dbReference type="InterPro" id="IPR017441">
    <property type="entry name" value="Protein_kinase_ATP_BS"/>
</dbReference>
<dbReference type="Gene3D" id="1.10.510.10">
    <property type="entry name" value="Transferase(Phosphotransferase) domain 1"/>
    <property type="match status" value="1"/>
</dbReference>
<dbReference type="Gene3D" id="3.30.200.20">
    <property type="entry name" value="Phosphorylase Kinase, domain 1"/>
    <property type="match status" value="1"/>
</dbReference>
<keyword evidence="4" id="KW-1133">Transmembrane helix</keyword>
<dbReference type="GO" id="GO:0005886">
    <property type="term" value="C:plasma membrane"/>
    <property type="evidence" value="ECO:0007669"/>
    <property type="project" value="TreeGrafter"/>
</dbReference>
<dbReference type="GO" id="GO:0007169">
    <property type="term" value="P:cell surface receptor protein tyrosine kinase signaling pathway"/>
    <property type="evidence" value="ECO:0007669"/>
    <property type="project" value="TreeGrafter"/>
</dbReference>
<proteinExistence type="predicted"/>
<feature type="chain" id="PRO_5041991279" description="Protein kinase domain-containing protein" evidence="5">
    <location>
        <begin position="20"/>
        <end position="763"/>
    </location>
</feature>
<evidence type="ECO:0000259" key="6">
    <source>
        <dbReference type="PROSITE" id="PS50011"/>
    </source>
</evidence>
<dbReference type="GO" id="GO:0004714">
    <property type="term" value="F:transmembrane receptor protein tyrosine kinase activity"/>
    <property type="evidence" value="ECO:0007669"/>
    <property type="project" value="UniProtKB-EC"/>
</dbReference>
<organism evidence="7 8">
    <name type="scientific">Parelaphostrongylus tenuis</name>
    <name type="common">Meningeal worm</name>
    <dbReference type="NCBI Taxonomy" id="148309"/>
    <lineage>
        <taxon>Eukaryota</taxon>
        <taxon>Metazoa</taxon>
        <taxon>Ecdysozoa</taxon>
        <taxon>Nematoda</taxon>
        <taxon>Chromadorea</taxon>
        <taxon>Rhabditida</taxon>
        <taxon>Rhabditina</taxon>
        <taxon>Rhabditomorpha</taxon>
        <taxon>Strongyloidea</taxon>
        <taxon>Metastrongylidae</taxon>
        <taxon>Parelaphostrongylus</taxon>
    </lineage>
</organism>
<keyword evidence="3" id="KW-0067">ATP-binding</keyword>
<evidence type="ECO:0000256" key="4">
    <source>
        <dbReference type="SAM" id="Phobius"/>
    </source>
</evidence>
<sequence length="763" mass="86784">MNYLNVILFLLWLTQIVDTNNSLPNRKNCWFRCIANCLYKSKKYGLEQCKISCGKYDDEGLCEKGNQTCWDGCIDLPTQKPVSAPSEFRLELRNLSEVVTFKPIDRAEFYVVQYRISNNSDFNEYDIEFLLDTEIPDIVRLTSIFCNPIDIRVSAVTRNGVSPFSQWFNIENPRPIVNPRLQLISMTYINEPFVRGEYSANGTVEIIFGYEAGPWILDARDLEVLPMFHMVSCRVVDLGKAIPVPTFKKGKDLNTVVGRVGADMMYRDCRFVYYAQSVVSTRCDTRREFNPPPASSVQTLSINCDTVSRSPCRSPTARQPPVCGQIDYINYTIVGDILNPYDTSCSLTLNVTFEPIIRQNEPPTIYYRALYGEAIPYQRKEEEAFLGVNMTNVTGYTTNCLVFDAEGFCVQNSGISVIVPSICFDKLYGITFCAVKDANNDEIPDILASDRAFKPRAHKIFVKSPDKPSEVRPPLVIVGIIVGIVALLVFIIIAVFCYVNRKQIQENKLYQLKLAQMEQDKGSRYIDFPEKHDIWEIERRNLIIFEEEKLGSGAFGSVYLGKLLGKSCARKDFNSPLSVNLMRAESCEVAVKMLPEYADDISRGEFLREIGLMKSLGYHERLVNMLACITESEPLCLVVEYCNDGDLLRFLRERCKYMLKLDAEGVNYHEPPLDSNYDIDMVITLKQLLMFAVQISYGLEYISSKGFVHRDVAARNVLVHGKTACKIGDFGLCRNLYTDNSLYRSRGGRLPFEMDVTRSNSTL</sequence>
<keyword evidence="5" id="KW-0732">Signal</keyword>
<dbReference type="PANTHER" id="PTHR24416">
    <property type="entry name" value="TYROSINE-PROTEIN KINASE RECEPTOR"/>
    <property type="match status" value="1"/>
</dbReference>
<evidence type="ECO:0000313" key="7">
    <source>
        <dbReference type="EMBL" id="KAJ1354120.1"/>
    </source>
</evidence>
<evidence type="ECO:0000256" key="3">
    <source>
        <dbReference type="PROSITE-ProRule" id="PRU10141"/>
    </source>
</evidence>
<keyword evidence="3" id="KW-0547">Nucleotide-binding</keyword>
<accession>A0AAD5M8N0</accession>
<feature type="binding site" evidence="3">
    <location>
        <position position="571"/>
    </location>
    <ligand>
        <name>ATP</name>
        <dbReference type="ChEBI" id="CHEBI:30616"/>
    </ligand>
</feature>
<dbReference type="GO" id="GO:0043235">
    <property type="term" value="C:receptor complex"/>
    <property type="evidence" value="ECO:0007669"/>
    <property type="project" value="TreeGrafter"/>
</dbReference>
<dbReference type="EMBL" id="JAHQIW010001971">
    <property type="protein sequence ID" value="KAJ1354120.1"/>
    <property type="molecule type" value="Genomic_DNA"/>
</dbReference>
<keyword evidence="8" id="KW-1185">Reference proteome</keyword>
<dbReference type="PRINTS" id="PR00109">
    <property type="entry name" value="TYRKINASE"/>
</dbReference>
<evidence type="ECO:0000256" key="2">
    <source>
        <dbReference type="ARBA" id="ARBA00051243"/>
    </source>
</evidence>
<dbReference type="InterPro" id="IPR001245">
    <property type="entry name" value="Ser-Thr/Tyr_kinase_cat_dom"/>
</dbReference>
<dbReference type="InterPro" id="IPR050122">
    <property type="entry name" value="RTK"/>
</dbReference>
<dbReference type="InterPro" id="IPR008266">
    <property type="entry name" value="Tyr_kinase_AS"/>
</dbReference>
<dbReference type="PROSITE" id="PS00109">
    <property type="entry name" value="PROTEIN_KINASE_TYR"/>
    <property type="match status" value="1"/>
</dbReference>
<keyword evidence="4" id="KW-0472">Membrane</keyword>
<feature type="signal peptide" evidence="5">
    <location>
        <begin position="1"/>
        <end position="19"/>
    </location>
</feature>
<protein>
    <recommendedName>
        <fullName evidence="6">Protein kinase domain-containing protein</fullName>
    </recommendedName>
</protein>
<comment type="catalytic activity">
    <reaction evidence="2">
        <text>L-tyrosyl-[protein] + ATP = O-phospho-L-tyrosyl-[protein] + ADP + H(+)</text>
        <dbReference type="Rhea" id="RHEA:10596"/>
        <dbReference type="Rhea" id="RHEA-COMP:10136"/>
        <dbReference type="Rhea" id="RHEA-COMP:20101"/>
        <dbReference type="ChEBI" id="CHEBI:15378"/>
        <dbReference type="ChEBI" id="CHEBI:30616"/>
        <dbReference type="ChEBI" id="CHEBI:46858"/>
        <dbReference type="ChEBI" id="CHEBI:61978"/>
        <dbReference type="ChEBI" id="CHEBI:456216"/>
        <dbReference type="EC" id="2.7.10.1"/>
    </reaction>
</comment>
<dbReference type="AlphaFoldDB" id="A0AAD5M8N0"/>
<evidence type="ECO:0000256" key="1">
    <source>
        <dbReference type="ARBA" id="ARBA00004167"/>
    </source>
</evidence>
<comment type="caution">
    <text evidence="7">The sequence shown here is derived from an EMBL/GenBank/DDBJ whole genome shotgun (WGS) entry which is preliminary data.</text>
</comment>
<dbReference type="InterPro" id="IPR020635">
    <property type="entry name" value="Tyr_kinase_cat_dom"/>
</dbReference>
<dbReference type="PANTHER" id="PTHR24416:SF583">
    <property type="entry name" value="RECEPTOR PROTEIN-TYROSINE KINASE"/>
    <property type="match status" value="1"/>
</dbReference>
<dbReference type="InterPro" id="IPR011009">
    <property type="entry name" value="Kinase-like_dom_sf"/>
</dbReference>
<keyword evidence="4" id="KW-0812">Transmembrane</keyword>